<comment type="caution">
    <text evidence="1">The sequence shown here is derived from an EMBL/GenBank/DDBJ whole genome shotgun (WGS) entry which is preliminary data.</text>
</comment>
<dbReference type="EMBL" id="BBNR01000054">
    <property type="protein sequence ID" value="GAL69185.1"/>
    <property type="molecule type" value="Genomic_DNA"/>
</dbReference>
<evidence type="ECO:0000313" key="1">
    <source>
        <dbReference type="EMBL" id="GAL69185.1"/>
    </source>
</evidence>
<accession>A0A090VWQ9</accession>
<protein>
    <recommendedName>
        <fullName evidence="3">Secretion system C-terminal sorting domain-containing protein</fullName>
    </recommendedName>
</protein>
<evidence type="ECO:0000313" key="2">
    <source>
        <dbReference type="Proteomes" id="UP000029641"/>
    </source>
</evidence>
<sequence>MNTLKFESGVTNIDLKMLNNGLYFFKIKEISNTGSQRQGVFKILKH</sequence>
<gene>
    <name evidence="1" type="ORF">JCM19301_2337</name>
</gene>
<dbReference type="AlphaFoldDB" id="A0A090VWQ9"/>
<name>A0A090VWQ9_9FLAO</name>
<reference evidence="1 2" key="1">
    <citation type="journal article" date="2014" name="Genome Announc.">
        <title>Draft Genome Sequence of Marine Flavobacterium Jejuia pallidilutea Strain 11shimoA1 and Pigmentation Mutants.</title>
        <authorList>
            <person name="Takatani N."/>
            <person name="Nakanishi M."/>
            <person name="Meirelles P."/>
            <person name="Mino S."/>
            <person name="Suda W."/>
            <person name="Oshima K."/>
            <person name="Hattori M."/>
            <person name="Ohkuma M."/>
            <person name="Hosokawa M."/>
            <person name="Miyashita K."/>
            <person name="Thompson F.L."/>
            <person name="Niwa A."/>
            <person name="Sawabe T."/>
            <person name="Sawabe T."/>
        </authorList>
    </citation>
    <scope>NUCLEOTIDE SEQUENCE [LARGE SCALE GENOMIC DNA]</scope>
    <source>
        <strain evidence="1 2">JCM 19301</strain>
    </source>
</reference>
<organism evidence="1 2">
    <name type="scientific">Jejuia pallidilutea</name>
    <dbReference type="NCBI Taxonomy" id="504487"/>
    <lineage>
        <taxon>Bacteria</taxon>
        <taxon>Pseudomonadati</taxon>
        <taxon>Bacteroidota</taxon>
        <taxon>Flavobacteriia</taxon>
        <taxon>Flavobacteriales</taxon>
        <taxon>Flavobacteriaceae</taxon>
        <taxon>Jejuia</taxon>
    </lineage>
</organism>
<dbReference type="Proteomes" id="UP000029641">
    <property type="component" value="Unassembled WGS sequence"/>
</dbReference>
<evidence type="ECO:0008006" key="3">
    <source>
        <dbReference type="Google" id="ProtNLM"/>
    </source>
</evidence>
<proteinExistence type="predicted"/>